<name>A0ACC2K0A5_9PEZI</name>
<evidence type="ECO:0000313" key="2">
    <source>
        <dbReference type="Proteomes" id="UP001153332"/>
    </source>
</evidence>
<organism evidence="1 2">
    <name type="scientific">Lasiodiplodia mahajangana</name>
    <dbReference type="NCBI Taxonomy" id="1108764"/>
    <lineage>
        <taxon>Eukaryota</taxon>
        <taxon>Fungi</taxon>
        <taxon>Dikarya</taxon>
        <taxon>Ascomycota</taxon>
        <taxon>Pezizomycotina</taxon>
        <taxon>Dothideomycetes</taxon>
        <taxon>Dothideomycetes incertae sedis</taxon>
        <taxon>Botryosphaeriales</taxon>
        <taxon>Botryosphaeriaceae</taxon>
        <taxon>Lasiodiplodia</taxon>
    </lineage>
</organism>
<dbReference type="Proteomes" id="UP001153332">
    <property type="component" value="Unassembled WGS sequence"/>
</dbReference>
<evidence type="ECO:0000313" key="1">
    <source>
        <dbReference type="EMBL" id="KAJ8133124.1"/>
    </source>
</evidence>
<dbReference type="EMBL" id="JAPUUL010000043">
    <property type="protein sequence ID" value="KAJ8133124.1"/>
    <property type="molecule type" value="Genomic_DNA"/>
</dbReference>
<gene>
    <name evidence="1" type="ORF">O1611_g508</name>
</gene>
<keyword evidence="2" id="KW-1185">Reference proteome</keyword>
<comment type="caution">
    <text evidence="1">The sequence shown here is derived from an EMBL/GenBank/DDBJ whole genome shotgun (WGS) entry which is preliminary data.</text>
</comment>
<proteinExistence type="predicted"/>
<protein>
    <submittedName>
        <fullName evidence="1">Uncharacterized protein</fullName>
    </submittedName>
</protein>
<sequence>MPKETFTPKPSQLSSHPEADQDQRQKHEASDEQVAFAEQYFLDEQQHWLDSYNGDTEEQPPTRGGTTIKMIKHVPAPKPKPAPVNNPK</sequence>
<reference evidence="1" key="1">
    <citation type="submission" date="2022-12" db="EMBL/GenBank/DDBJ databases">
        <title>Genome Sequence of Lasiodiplodia mahajangana.</title>
        <authorList>
            <person name="Buettner E."/>
        </authorList>
    </citation>
    <scope>NUCLEOTIDE SEQUENCE</scope>
    <source>
        <strain evidence="1">VT137</strain>
    </source>
</reference>
<accession>A0ACC2K0A5</accession>